<keyword evidence="2" id="KW-1185">Reference proteome</keyword>
<evidence type="ECO:0000313" key="2">
    <source>
        <dbReference type="Proteomes" id="UP001469365"/>
    </source>
</evidence>
<evidence type="ECO:0000313" key="1">
    <source>
        <dbReference type="EMBL" id="MEK8127061.1"/>
    </source>
</evidence>
<sequence>MTTSSPFAAWLTARAAVAMLSRACPLEISKQGRSRRNRLFNKT</sequence>
<comment type="caution">
    <text evidence="1">The sequence shown here is derived from an EMBL/GenBank/DDBJ whole genome shotgun (WGS) entry which is preliminary data.</text>
</comment>
<name>A0ABU9DE02_9BACL</name>
<dbReference type="Proteomes" id="UP001469365">
    <property type="component" value="Unassembled WGS sequence"/>
</dbReference>
<reference evidence="1 2" key="1">
    <citation type="submission" date="2024-04" db="EMBL/GenBank/DDBJ databases">
        <title>draft genome sequnece of Paenibacillus filicis.</title>
        <authorList>
            <person name="Kim D.-U."/>
        </authorList>
    </citation>
    <scope>NUCLEOTIDE SEQUENCE [LARGE SCALE GENOMIC DNA]</scope>
    <source>
        <strain evidence="1 2">KACC14197</strain>
    </source>
</reference>
<organism evidence="1 2">
    <name type="scientific">Paenibacillus filicis</name>
    <dbReference type="NCBI Taxonomy" id="669464"/>
    <lineage>
        <taxon>Bacteria</taxon>
        <taxon>Bacillati</taxon>
        <taxon>Bacillota</taxon>
        <taxon>Bacilli</taxon>
        <taxon>Bacillales</taxon>
        <taxon>Paenibacillaceae</taxon>
        <taxon>Paenibacillus</taxon>
    </lineage>
</organism>
<dbReference type="EMBL" id="JBBPCC010000002">
    <property type="protein sequence ID" value="MEK8127061.1"/>
    <property type="molecule type" value="Genomic_DNA"/>
</dbReference>
<gene>
    <name evidence="1" type="ORF">WMW72_03960</name>
</gene>
<accession>A0ABU9DE02</accession>
<proteinExistence type="predicted"/>
<protein>
    <submittedName>
        <fullName evidence="1">Uncharacterized protein</fullName>
    </submittedName>
</protein>
<dbReference type="RefSeq" id="WP_341414125.1">
    <property type="nucleotide sequence ID" value="NZ_JBBPCC010000002.1"/>
</dbReference>